<evidence type="ECO:0000256" key="1">
    <source>
        <dbReference type="SAM" id="MobiDB-lite"/>
    </source>
</evidence>
<gene>
    <name evidence="2" type="ORF">LTR36_004727</name>
</gene>
<evidence type="ECO:0000313" key="2">
    <source>
        <dbReference type="EMBL" id="KAK4543953.1"/>
    </source>
</evidence>
<feature type="compositionally biased region" description="Polar residues" evidence="1">
    <location>
        <begin position="24"/>
        <end position="38"/>
    </location>
</feature>
<keyword evidence="3" id="KW-1185">Reference proteome</keyword>
<dbReference type="EMBL" id="JAVFHQ010000028">
    <property type="protein sequence ID" value="KAK4543953.1"/>
    <property type="molecule type" value="Genomic_DNA"/>
</dbReference>
<accession>A0AAV9JGG4</accession>
<proteinExistence type="predicted"/>
<feature type="compositionally biased region" description="Low complexity" evidence="1">
    <location>
        <begin position="1"/>
        <end position="23"/>
    </location>
</feature>
<evidence type="ECO:0008006" key="4">
    <source>
        <dbReference type="Google" id="ProtNLM"/>
    </source>
</evidence>
<dbReference type="Proteomes" id="UP001324427">
    <property type="component" value="Unassembled WGS sequence"/>
</dbReference>
<comment type="caution">
    <text evidence="2">The sequence shown here is derived from an EMBL/GenBank/DDBJ whole genome shotgun (WGS) entry which is preliminary data.</text>
</comment>
<feature type="region of interest" description="Disordered" evidence="1">
    <location>
        <begin position="1"/>
        <end position="38"/>
    </location>
</feature>
<name>A0AAV9JGG4_9PEZI</name>
<organism evidence="2 3">
    <name type="scientific">Oleoguttula mirabilis</name>
    <dbReference type="NCBI Taxonomy" id="1507867"/>
    <lineage>
        <taxon>Eukaryota</taxon>
        <taxon>Fungi</taxon>
        <taxon>Dikarya</taxon>
        <taxon>Ascomycota</taxon>
        <taxon>Pezizomycotina</taxon>
        <taxon>Dothideomycetes</taxon>
        <taxon>Dothideomycetidae</taxon>
        <taxon>Mycosphaerellales</taxon>
        <taxon>Teratosphaeriaceae</taxon>
        <taxon>Oleoguttula</taxon>
    </lineage>
</organism>
<protein>
    <recommendedName>
        <fullName evidence="4">Lysine-specific metallo-endopeptidase domain-containing protein</fullName>
    </recommendedName>
</protein>
<reference evidence="2 3" key="1">
    <citation type="submission" date="2021-11" db="EMBL/GenBank/DDBJ databases">
        <title>Black yeast isolated from Biological Soil Crust.</title>
        <authorList>
            <person name="Kurbessoian T."/>
        </authorList>
    </citation>
    <scope>NUCLEOTIDE SEQUENCE [LARGE SCALE GENOMIC DNA]</scope>
    <source>
        <strain evidence="2 3">CCFEE 5522</strain>
    </source>
</reference>
<dbReference type="AlphaFoldDB" id="A0AAV9JGG4"/>
<sequence>MATMSDATTSAAKASSSSQRSQQPDIPTNPSSPISRNNTSVCNCDECQPWLYVDRDDIHICAKYGLNGNPNDELIPGAHEPLDLARRTIAIFDEPIARISREQEIAVWTWMGWRQSPYAAMLDVGDLSHVPVEELRIPFGIFNRFFFRGAIRGANFCWGELGENGKHGYLTSETAATCSVSDDLTHAYFTFSPRRPAPKPGRRYVDGLLSDLLHEMTHAFIDQYACVGDRCQRPLCKSLARANRGITGHGRAWYRIAEAVSHVAADIFHFRADLGIKSAIRREASTPGGVDPSKHEPMVCDAVQCLRSA</sequence>
<evidence type="ECO:0000313" key="3">
    <source>
        <dbReference type="Proteomes" id="UP001324427"/>
    </source>
</evidence>